<accession>A0A5S5CI21</accession>
<dbReference type="GO" id="GO:0003700">
    <property type="term" value="F:DNA-binding transcription factor activity"/>
    <property type="evidence" value="ECO:0007669"/>
    <property type="project" value="InterPro"/>
</dbReference>
<dbReference type="InterPro" id="IPR036390">
    <property type="entry name" value="WH_DNA-bd_sf"/>
</dbReference>
<dbReference type="InterPro" id="IPR051081">
    <property type="entry name" value="HTH_MetalResp_TranReg"/>
</dbReference>
<evidence type="ECO:0000256" key="3">
    <source>
        <dbReference type="ARBA" id="ARBA00023163"/>
    </source>
</evidence>
<evidence type="ECO:0000313" key="6">
    <source>
        <dbReference type="Proteomes" id="UP000323257"/>
    </source>
</evidence>
<dbReference type="AlphaFoldDB" id="A0A5S5CI21"/>
<sequence>MTIKLSREDDERRVKVFKALAETKRIEMIRFLRRHERDTTCGELGDMMGMDKSNVSYHLKILYEADLIRLSRSGQNKYSYLREDTFETFLPGFLDSL</sequence>
<keyword evidence="1" id="KW-0805">Transcription regulation</keyword>
<dbReference type="PANTHER" id="PTHR33154:SF25">
    <property type="entry name" value="LMO0101 PROTEIN"/>
    <property type="match status" value="1"/>
</dbReference>
<dbReference type="SUPFAM" id="SSF46785">
    <property type="entry name" value="Winged helix' DNA-binding domain"/>
    <property type="match status" value="1"/>
</dbReference>
<feature type="domain" description="HTH arsR-type" evidence="4">
    <location>
        <begin position="5"/>
        <end position="97"/>
    </location>
</feature>
<dbReference type="InterPro" id="IPR001845">
    <property type="entry name" value="HTH_ArsR_DNA-bd_dom"/>
</dbReference>
<reference evidence="5 6" key="1">
    <citation type="submission" date="2019-07" db="EMBL/GenBank/DDBJ databases">
        <title>Genomic Encyclopedia of Type Strains, Phase III (KMG-III): the genomes of soil and plant-associated and newly described type strains.</title>
        <authorList>
            <person name="Whitman W."/>
        </authorList>
    </citation>
    <scope>NUCLEOTIDE SEQUENCE [LARGE SCALE GENOMIC DNA]</scope>
    <source>
        <strain evidence="5 6">BL24</strain>
    </source>
</reference>
<dbReference type="EMBL" id="VNHS01000002">
    <property type="protein sequence ID" value="TYP78152.1"/>
    <property type="molecule type" value="Genomic_DNA"/>
</dbReference>
<evidence type="ECO:0000256" key="1">
    <source>
        <dbReference type="ARBA" id="ARBA00023015"/>
    </source>
</evidence>
<keyword evidence="3" id="KW-0804">Transcription</keyword>
<evidence type="ECO:0000313" key="5">
    <source>
        <dbReference type="EMBL" id="TYP78152.1"/>
    </source>
</evidence>
<evidence type="ECO:0000259" key="4">
    <source>
        <dbReference type="PROSITE" id="PS50987"/>
    </source>
</evidence>
<keyword evidence="2 5" id="KW-0238">DNA-binding</keyword>
<dbReference type="PROSITE" id="PS50987">
    <property type="entry name" value="HTH_ARSR_2"/>
    <property type="match status" value="1"/>
</dbReference>
<dbReference type="CDD" id="cd00090">
    <property type="entry name" value="HTH_ARSR"/>
    <property type="match status" value="1"/>
</dbReference>
<dbReference type="PANTHER" id="PTHR33154">
    <property type="entry name" value="TRANSCRIPTIONAL REGULATOR, ARSR FAMILY"/>
    <property type="match status" value="1"/>
</dbReference>
<gene>
    <name evidence="5" type="ORF">BCM02_102729</name>
</gene>
<protein>
    <submittedName>
        <fullName evidence="5">DNA-binding transcriptional ArsR family regulator</fullName>
    </submittedName>
</protein>
<dbReference type="RefSeq" id="WP_148928605.1">
    <property type="nucleotide sequence ID" value="NZ_VNHS01000002.1"/>
</dbReference>
<dbReference type="InterPro" id="IPR011991">
    <property type="entry name" value="ArsR-like_HTH"/>
</dbReference>
<dbReference type="Gene3D" id="1.10.10.10">
    <property type="entry name" value="Winged helix-like DNA-binding domain superfamily/Winged helix DNA-binding domain"/>
    <property type="match status" value="1"/>
</dbReference>
<dbReference type="Proteomes" id="UP000323257">
    <property type="component" value="Unassembled WGS sequence"/>
</dbReference>
<name>A0A5S5CI21_9BACL</name>
<keyword evidence="6" id="KW-1185">Reference proteome</keyword>
<dbReference type="GO" id="GO:0003677">
    <property type="term" value="F:DNA binding"/>
    <property type="evidence" value="ECO:0007669"/>
    <property type="project" value="UniProtKB-KW"/>
</dbReference>
<evidence type="ECO:0000256" key="2">
    <source>
        <dbReference type="ARBA" id="ARBA00023125"/>
    </source>
</evidence>
<dbReference type="Pfam" id="PF01022">
    <property type="entry name" value="HTH_5"/>
    <property type="match status" value="1"/>
</dbReference>
<dbReference type="OrthoDB" id="9794330at2"/>
<proteinExistence type="predicted"/>
<dbReference type="NCBIfam" id="NF033788">
    <property type="entry name" value="HTH_metalloreg"/>
    <property type="match status" value="1"/>
</dbReference>
<dbReference type="InterPro" id="IPR036388">
    <property type="entry name" value="WH-like_DNA-bd_sf"/>
</dbReference>
<dbReference type="PRINTS" id="PR00778">
    <property type="entry name" value="HTHARSR"/>
</dbReference>
<organism evidence="5 6">
    <name type="scientific">Paenibacillus methanolicus</name>
    <dbReference type="NCBI Taxonomy" id="582686"/>
    <lineage>
        <taxon>Bacteria</taxon>
        <taxon>Bacillati</taxon>
        <taxon>Bacillota</taxon>
        <taxon>Bacilli</taxon>
        <taxon>Bacillales</taxon>
        <taxon>Paenibacillaceae</taxon>
        <taxon>Paenibacillus</taxon>
    </lineage>
</organism>
<comment type="caution">
    <text evidence="5">The sequence shown here is derived from an EMBL/GenBank/DDBJ whole genome shotgun (WGS) entry which is preliminary data.</text>
</comment>
<dbReference type="SMART" id="SM00418">
    <property type="entry name" value="HTH_ARSR"/>
    <property type="match status" value="1"/>
</dbReference>